<evidence type="ECO:0000313" key="1">
    <source>
        <dbReference type="EMBL" id="KAK5108421.1"/>
    </source>
</evidence>
<organism evidence="1 2">
    <name type="scientific">Meristemomyces frigidus</name>
    <dbReference type="NCBI Taxonomy" id="1508187"/>
    <lineage>
        <taxon>Eukaryota</taxon>
        <taxon>Fungi</taxon>
        <taxon>Dikarya</taxon>
        <taxon>Ascomycota</taxon>
        <taxon>Pezizomycotina</taxon>
        <taxon>Dothideomycetes</taxon>
        <taxon>Dothideomycetidae</taxon>
        <taxon>Mycosphaerellales</taxon>
        <taxon>Teratosphaeriaceae</taxon>
        <taxon>Meristemomyces</taxon>
    </lineage>
</organism>
<accession>A0AAN7TDK8</accession>
<proteinExistence type="predicted"/>
<reference evidence="1" key="1">
    <citation type="submission" date="2023-08" db="EMBL/GenBank/DDBJ databases">
        <title>Black Yeasts Isolated from many extreme environments.</title>
        <authorList>
            <person name="Coleine C."/>
            <person name="Stajich J.E."/>
            <person name="Selbmann L."/>
        </authorList>
    </citation>
    <scope>NUCLEOTIDE SEQUENCE</scope>
    <source>
        <strain evidence="1">CCFEE 5401</strain>
    </source>
</reference>
<dbReference type="Proteomes" id="UP001310890">
    <property type="component" value="Unassembled WGS sequence"/>
</dbReference>
<protein>
    <submittedName>
        <fullName evidence="1">Uncharacterized protein</fullName>
    </submittedName>
</protein>
<dbReference type="EMBL" id="JAVRRL010000086">
    <property type="protein sequence ID" value="KAK5108421.1"/>
    <property type="molecule type" value="Genomic_DNA"/>
</dbReference>
<sequence length="300" mass="32991">MPSFFATLMASLPAGTNDTQVPTTNDTTIEDIDSLTRRARIGKTRRSSRLTTPQERAGSFDITTLHTGFLASPSIQATLFAAEEQIIEDAFVYARPHFLAHTDHTPLNLTLTRLTRQNPARSAAALHPEQALARLSLRGTAGRAEGENPFYRPALTFEQATQQLQACLMACAQQVDKWTESWSAVAFGEFARMPRAKPQLQSLAHSCEWMSEFVVRGRSGWVFSTWRIEVLDEVLGLTRSLVRGVGRLVGLGGGAGLLRCAQGPLWAMGGRLEKMRAAVDRLAVFRDAAFEAAVMEELSK</sequence>
<gene>
    <name evidence="1" type="ORF">LTR62_008308</name>
</gene>
<name>A0AAN7TDK8_9PEZI</name>
<dbReference type="AlphaFoldDB" id="A0AAN7TDK8"/>
<comment type="caution">
    <text evidence="1">The sequence shown here is derived from an EMBL/GenBank/DDBJ whole genome shotgun (WGS) entry which is preliminary data.</text>
</comment>
<evidence type="ECO:0000313" key="2">
    <source>
        <dbReference type="Proteomes" id="UP001310890"/>
    </source>
</evidence>